<protein>
    <submittedName>
        <fullName evidence="1">Uncharacterized protein</fullName>
    </submittedName>
</protein>
<accession>A0A0L8V6G9</accession>
<evidence type="ECO:0000313" key="2">
    <source>
        <dbReference type="Proteomes" id="UP000036958"/>
    </source>
</evidence>
<dbReference type="AlphaFoldDB" id="A0A0L8V6G9"/>
<comment type="caution">
    <text evidence="1">The sequence shown here is derived from an EMBL/GenBank/DDBJ whole genome shotgun (WGS) entry which is preliminary data.</text>
</comment>
<keyword evidence="2" id="KW-1185">Reference proteome</keyword>
<organism evidence="1 2">
    <name type="scientific">Sunxiuqinia dokdonensis</name>
    <dbReference type="NCBI Taxonomy" id="1409788"/>
    <lineage>
        <taxon>Bacteria</taxon>
        <taxon>Pseudomonadati</taxon>
        <taxon>Bacteroidota</taxon>
        <taxon>Bacteroidia</taxon>
        <taxon>Marinilabiliales</taxon>
        <taxon>Prolixibacteraceae</taxon>
        <taxon>Sunxiuqinia</taxon>
    </lineage>
</organism>
<reference evidence="2" key="1">
    <citation type="submission" date="2015-07" db="EMBL/GenBank/DDBJ databases">
        <title>Genome sequencing of Sunxiuqinia dokdonensis strain SK.</title>
        <authorList>
            <person name="Ahn S."/>
            <person name="Kim B.-C."/>
        </authorList>
    </citation>
    <scope>NUCLEOTIDE SEQUENCE [LARGE SCALE GENOMIC DNA]</scope>
    <source>
        <strain evidence="2">SK</strain>
    </source>
</reference>
<name>A0A0L8V6G9_9BACT</name>
<dbReference type="OrthoDB" id="961309at2"/>
<gene>
    <name evidence="1" type="ORF">NC99_30290</name>
</gene>
<dbReference type="STRING" id="1409788.NC99_30290"/>
<dbReference type="EMBL" id="LGIA01000171">
    <property type="protein sequence ID" value="KOH44036.1"/>
    <property type="molecule type" value="Genomic_DNA"/>
</dbReference>
<dbReference type="Proteomes" id="UP000036958">
    <property type="component" value="Unassembled WGS sequence"/>
</dbReference>
<evidence type="ECO:0000313" key="1">
    <source>
        <dbReference type="EMBL" id="KOH44036.1"/>
    </source>
</evidence>
<sequence length="305" mass="35604">MKRYIEQLIEDLEQVAKNPPSPVYINTPPHLDNQPETAELALVPFKPISEWTSIPQEAFPQITDLEGDQWGRVNEAIFKVFDSLRLTLVDAPQEIPPEILYEVLTTNWDHPVQYLPSSGMDLELCTGNPQTCPYGDYCDCGEEFDEYELPEKFAACINPIAQSIDASLICYLNPETLEMEQIPKLLMDDPREYQLITGFGLEDEEMKHEQWEECYVFEPLDSSESFKIMERFAESLDDEILQEELFYVLNHRKPFANFKAVIDNSEHRENWFYFKMNWLEDHVKSIIYSEIHKIPGDSDDDELPF</sequence>
<proteinExistence type="predicted"/>
<dbReference type="RefSeq" id="WP_053184757.1">
    <property type="nucleotide sequence ID" value="NZ_LGIA01000171.1"/>
</dbReference>